<reference evidence="2" key="1">
    <citation type="journal article" date="2023" name="Front. Plant Sci.">
        <title>Chromosomal-level genome assembly of Melastoma candidum provides insights into trichome evolution.</title>
        <authorList>
            <person name="Zhong Y."/>
            <person name="Wu W."/>
            <person name="Sun C."/>
            <person name="Zou P."/>
            <person name="Liu Y."/>
            <person name="Dai S."/>
            <person name="Zhou R."/>
        </authorList>
    </citation>
    <scope>NUCLEOTIDE SEQUENCE [LARGE SCALE GENOMIC DNA]</scope>
</reference>
<dbReference type="Proteomes" id="UP001057402">
    <property type="component" value="Chromosome 5"/>
</dbReference>
<evidence type="ECO:0000313" key="1">
    <source>
        <dbReference type="EMBL" id="KAI4369891.1"/>
    </source>
</evidence>
<sequence length="123" mass="13230">MATTGSIPLFLFLLVGFEKGGDGDGPSECYQQYHSDELPVVALSSGWFDHGSRCLGNIAIYGNGNSVVVMVVDECDSTKGCDKSNNYQPPCDNDNVDASRAVWEGLGVPKDSQSLLDFTWTEA</sequence>
<proteinExistence type="predicted"/>
<dbReference type="EMBL" id="CM042884">
    <property type="protein sequence ID" value="KAI4369891.1"/>
    <property type="molecule type" value="Genomic_DNA"/>
</dbReference>
<organism evidence="1 2">
    <name type="scientific">Melastoma candidum</name>
    <dbReference type="NCBI Taxonomy" id="119954"/>
    <lineage>
        <taxon>Eukaryota</taxon>
        <taxon>Viridiplantae</taxon>
        <taxon>Streptophyta</taxon>
        <taxon>Embryophyta</taxon>
        <taxon>Tracheophyta</taxon>
        <taxon>Spermatophyta</taxon>
        <taxon>Magnoliopsida</taxon>
        <taxon>eudicotyledons</taxon>
        <taxon>Gunneridae</taxon>
        <taxon>Pentapetalae</taxon>
        <taxon>rosids</taxon>
        <taxon>malvids</taxon>
        <taxon>Myrtales</taxon>
        <taxon>Melastomataceae</taxon>
        <taxon>Melastomatoideae</taxon>
        <taxon>Melastomateae</taxon>
        <taxon>Melastoma</taxon>
    </lineage>
</organism>
<keyword evidence="2" id="KW-1185">Reference proteome</keyword>
<accession>A0ACB9QWH8</accession>
<protein>
    <submittedName>
        <fullName evidence="1">Uncharacterized protein</fullName>
    </submittedName>
</protein>
<evidence type="ECO:0000313" key="2">
    <source>
        <dbReference type="Proteomes" id="UP001057402"/>
    </source>
</evidence>
<name>A0ACB9QWH8_9MYRT</name>
<comment type="caution">
    <text evidence="1">The sequence shown here is derived from an EMBL/GenBank/DDBJ whole genome shotgun (WGS) entry which is preliminary data.</text>
</comment>
<gene>
    <name evidence="1" type="ORF">MLD38_018286</name>
</gene>